<dbReference type="EMBL" id="HBIM01001491">
    <property type="protein sequence ID" value="CAE0403079.1"/>
    <property type="molecule type" value="Transcribed_RNA"/>
</dbReference>
<feature type="domain" description="Helicase-associated" evidence="2">
    <location>
        <begin position="728"/>
        <end position="802"/>
    </location>
</feature>
<feature type="region of interest" description="Disordered" evidence="1">
    <location>
        <begin position="595"/>
        <end position="615"/>
    </location>
</feature>
<accession>A0A7S3KWN9</accession>
<name>A0A7S3KWN9_9STRA</name>
<organism evidence="3">
    <name type="scientific">Amphora coffeiformis</name>
    <dbReference type="NCBI Taxonomy" id="265554"/>
    <lineage>
        <taxon>Eukaryota</taxon>
        <taxon>Sar</taxon>
        <taxon>Stramenopiles</taxon>
        <taxon>Ochrophyta</taxon>
        <taxon>Bacillariophyta</taxon>
        <taxon>Bacillariophyceae</taxon>
        <taxon>Bacillariophycidae</taxon>
        <taxon>Thalassiophysales</taxon>
        <taxon>Catenulaceae</taxon>
        <taxon>Amphora</taxon>
    </lineage>
</organism>
<feature type="domain" description="Helicase-associated" evidence="2">
    <location>
        <begin position="149"/>
        <end position="195"/>
    </location>
</feature>
<feature type="compositionally biased region" description="Basic and acidic residues" evidence="1">
    <location>
        <begin position="474"/>
        <end position="483"/>
    </location>
</feature>
<gene>
    <name evidence="3" type="ORF">ACOF00016_LOCUS1302</name>
</gene>
<dbReference type="Pfam" id="PF03457">
    <property type="entry name" value="HA"/>
    <property type="match status" value="7"/>
</dbReference>
<feature type="region of interest" description="Disordered" evidence="1">
    <location>
        <begin position="811"/>
        <end position="870"/>
    </location>
</feature>
<dbReference type="PANTHER" id="PTHR33418">
    <property type="entry name" value="HELICASE-ASSOCIATED"/>
    <property type="match status" value="1"/>
</dbReference>
<feature type="domain" description="Helicase-associated" evidence="2">
    <location>
        <begin position="544"/>
        <end position="637"/>
    </location>
</feature>
<proteinExistence type="predicted"/>
<feature type="region of interest" description="Disordered" evidence="1">
    <location>
        <begin position="196"/>
        <end position="247"/>
    </location>
</feature>
<dbReference type="InterPro" id="IPR005114">
    <property type="entry name" value="Helicase_assoc"/>
</dbReference>
<evidence type="ECO:0000313" key="3">
    <source>
        <dbReference type="EMBL" id="CAE0403079.1"/>
    </source>
</evidence>
<reference evidence="3" key="1">
    <citation type="submission" date="2021-01" db="EMBL/GenBank/DDBJ databases">
        <authorList>
            <person name="Corre E."/>
            <person name="Pelletier E."/>
            <person name="Niang G."/>
            <person name="Scheremetjew M."/>
            <person name="Finn R."/>
            <person name="Kale V."/>
            <person name="Holt S."/>
            <person name="Cochrane G."/>
            <person name="Meng A."/>
            <person name="Brown T."/>
            <person name="Cohen L."/>
        </authorList>
    </citation>
    <scope>NUCLEOTIDE SEQUENCE</scope>
    <source>
        <strain evidence="3">CCMP127</strain>
    </source>
</reference>
<evidence type="ECO:0000259" key="2">
    <source>
        <dbReference type="Pfam" id="PF03457"/>
    </source>
</evidence>
<evidence type="ECO:0000256" key="1">
    <source>
        <dbReference type="SAM" id="MobiDB-lite"/>
    </source>
</evidence>
<feature type="domain" description="Helicase-associated" evidence="2">
    <location>
        <begin position="642"/>
        <end position="716"/>
    </location>
</feature>
<protein>
    <recommendedName>
        <fullName evidence="2">Helicase-associated domain-containing protein</fullName>
    </recommendedName>
</protein>
<feature type="domain" description="Helicase-associated" evidence="2">
    <location>
        <begin position="424"/>
        <end position="521"/>
    </location>
</feature>
<feature type="compositionally biased region" description="Polar residues" evidence="1">
    <location>
        <begin position="823"/>
        <end position="851"/>
    </location>
</feature>
<feature type="domain" description="Helicase-associated" evidence="2">
    <location>
        <begin position="320"/>
        <end position="411"/>
    </location>
</feature>
<dbReference type="Gene3D" id="6.10.140.530">
    <property type="match status" value="7"/>
</dbReference>
<feature type="region of interest" description="Disordered" evidence="1">
    <location>
        <begin position="474"/>
        <end position="496"/>
    </location>
</feature>
<sequence>MFDRLVAFKQRNGHCLVPKRYAEDPKLGTWVETQRVQYKRLQREYDETRGVESVQPNKRLNQERLRKLHEIGFAWSAKHVRKQRNNSLQQNGPPPIDDQQAVPLPETGATMHGTMLPIMNMLIDNNPAPIATAARPRKSEPRQAGRLNDQQWEEMYQRLVRYKEQFGDCLVPRKFEQDPKLSTWVETQRFLWNRDHRNASGGSVTTEGEQDRQYASPTMQSSIDNIPALPDPTHVPHAASLSDWSHGGDIGDGDDAAVVAAAAAAAAEAVDEEVGSTGGGIMNMAAMKDSPTQPKRLTKERKEKLDAIGFVWSLRNKRIDDHWDEMFRQLIEYKEKHGDCLVPSRYETNLKLGKWVETQRYEYTKLKRAEANPNEKPEEMNQEETKLGGKPRVTNARLTEERLRRLESIGFEWKVRNKMKRYYDKQWQDMFDQLMDFKAKNGHTMVPKRFPDNPRLANWVHTQRIQYRKLMAGARKDNSDKDVMPPPEDVSGSGDITLSKEDEISFRLTDERRRKLEEIGFVWSVRESDAKTDQNRMTRNSYDDLWDAMFERLKAFKTKYGNCLVPKRSKEDPKLGTWVDTQRVQYKKMKKKLADQGVPFDEQKPSPEEMLEAKAQNKPVVGRLTEDRIRRLNELGFVWSLRDDWMKHYEELKQFKQEHGHCNVPARYSKNRRLGIWVSAQRQQYKQMQSGPQEESGSRTTPLTEDRIALLNELGFTWTIRSRDSLGESWNQRLQELRDYMAVHGNCLVPSRYPPNPELGIWVGTQRTQYRLYIKAKESGQKIPGSSGMNEERIRQLEDLGFVWALRGQEGSRRDETMLQDPENLQNAAITSGESVSHSQSFAPNNPSNNPEDILDESSAIPAYHSPMEV</sequence>
<dbReference type="PANTHER" id="PTHR33418:SF1">
    <property type="entry name" value="HELICASE-ASSOCIATED DOMAIN-CONTAINING PROTEIN"/>
    <property type="match status" value="1"/>
</dbReference>
<feature type="domain" description="Helicase-associated" evidence="2">
    <location>
        <begin position="1"/>
        <end position="73"/>
    </location>
</feature>
<feature type="compositionally biased region" description="Polar residues" evidence="1">
    <location>
        <begin position="200"/>
        <end position="224"/>
    </location>
</feature>
<dbReference type="AlphaFoldDB" id="A0A7S3KWN9"/>